<evidence type="ECO:0000256" key="1">
    <source>
        <dbReference type="ARBA" id="ARBA00004370"/>
    </source>
</evidence>
<proteinExistence type="predicted"/>
<dbReference type="GO" id="GO:0008320">
    <property type="term" value="F:protein transmembrane transporter activity"/>
    <property type="evidence" value="ECO:0007669"/>
    <property type="project" value="TreeGrafter"/>
</dbReference>
<name>A0A376EHV2_CHRCU</name>
<dbReference type="AlphaFoldDB" id="A0A376EHV2"/>
<comment type="subcellular location">
    <subcellularLocation>
        <location evidence="1">Membrane</location>
    </subcellularLocation>
</comment>
<evidence type="ECO:0000259" key="3">
    <source>
        <dbReference type="Pfam" id="PF01103"/>
    </source>
</evidence>
<organism evidence="4 5">
    <name type="scientific">Chryseobacterium carnipullorum</name>
    <dbReference type="NCBI Taxonomy" id="1124835"/>
    <lineage>
        <taxon>Bacteria</taxon>
        <taxon>Pseudomonadati</taxon>
        <taxon>Bacteroidota</taxon>
        <taxon>Flavobacteriia</taxon>
        <taxon>Flavobacteriales</taxon>
        <taxon>Weeksellaceae</taxon>
        <taxon>Chryseobacterium group</taxon>
        <taxon>Chryseobacterium</taxon>
    </lineage>
</organism>
<feature type="domain" description="Bacterial surface antigen (D15)" evidence="3">
    <location>
        <begin position="11"/>
        <end position="224"/>
    </location>
</feature>
<dbReference type="Pfam" id="PF01103">
    <property type="entry name" value="Omp85"/>
    <property type="match status" value="1"/>
</dbReference>
<dbReference type="InterPro" id="IPR051544">
    <property type="entry name" value="TPS_OM_transporter"/>
</dbReference>
<evidence type="ECO:0000256" key="2">
    <source>
        <dbReference type="ARBA" id="ARBA00023136"/>
    </source>
</evidence>
<protein>
    <submittedName>
        <fullName evidence="4">Outer membrane protein/protective antigen OMA87</fullName>
    </submittedName>
</protein>
<reference evidence="4 5" key="1">
    <citation type="submission" date="2018-06" db="EMBL/GenBank/DDBJ databases">
        <authorList>
            <consortium name="Pathogen Informatics"/>
            <person name="Doyle S."/>
        </authorList>
    </citation>
    <scope>NUCLEOTIDE SEQUENCE [LARGE SCALE GENOMIC DNA]</scope>
    <source>
        <strain evidence="4 5">NCTC13533</strain>
    </source>
</reference>
<sequence length="226" mass="25904">MNLQHQFQLTFEDNKVQRNDDRFVDQSPDVRPEVFKSQQFAGANYTFSFKNLDNKAFPTLGLELLVKADWKTNLADTERNYFTLNGTLGIDHRIDKRGNFVFANSSHAMWISNNNFEFYQAASIGGNNGMRAFRNDRFSGKSYFTNNSEIRWDFGRVKNNIIPANMGVLIGYDLGRVWNDNEDSQKWHQSVGAGFWMSVVDMFSARLNYFYGSDGGRISAGVGMTF</sequence>
<gene>
    <name evidence="4" type="ORF">NCTC13533_04361</name>
</gene>
<dbReference type="InterPro" id="IPR000184">
    <property type="entry name" value="Bac_surfAg_D15"/>
</dbReference>
<dbReference type="Gene3D" id="2.40.160.50">
    <property type="entry name" value="membrane protein fhac: a member of the omp85/tpsb transporter family"/>
    <property type="match status" value="1"/>
</dbReference>
<dbReference type="PANTHER" id="PTHR34597">
    <property type="entry name" value="SLR1661 PROTEIN"/>
    <property type="match status" value="1"/>
</dbReference>
<keyword evidence="2" id="KW-0472">Membrane</keyword>
<dbReference type="RefSeq" id="WP_228426561.1">
    <property type="nucleotide sequence ID" value="NZ_UFVQ01000003.1"/>
</dbReference>
<dbReference type="PANTHER" id="PTHR34597:SF3">
    <property type="entry name" value="OUTER MEMBRANE TRANSPORTER CDIB"/>
    <property type="match status" value="1"/>
</dbReference>
<evidence type="ECO:0000313" key="4">
    <source>
        <dbReference type="EMBL" id="STD08089.1"/>
    </source>
</evidence>
<dbReference type="Proteomes" id="UP000255224">
    <property type="component" value="Unassembled WGS sequence"/>
</dbReference>
<accession>A0A376EHV2</accession>
<dbReference type="GO" id="GO:0098046">
    <property type="term" value="C:type V protein secretion system complex"/>
    <property type="evidence" value="ECO:0007669"/>
    <property type="project" value="TreeGrafter"/>
</dbReference>
<dbReference type="GO" id="GO:0019867">
    <property type="term" value="C:outer membrane"/>
    <property type="evidence" value="ECO:0007669"/>
    <property type="project" value="InterPro"/>
</dbReference>
<dbReference type="EMBL" id="UFVQ01000003">
    <property type="protein sequence ID" value="STD08089.1"/>
    <property type="molecule type" value="Genomic_DNA"/>
</dbReference>
<evidence type="ECO:0000313" key="5">
    <source>
        <dbReference type="Proteomes" id="UP000255224"/>
    </source>
</evidence>
<dbReference type="GO" id="GO:0046819">
    <property type="term" value="P:protein secretion by the type V secretion system"/>
    <property type="evidence" value="ECO:0007669"/>
    <property type="project" value="TreeGrafter"/>
</dbReference>